<organism evidence="1 2">
    <name type="scientific">Paxillus rubicundulus Ve08.2h10</name>
    <dbReference type="NCBI Taxonomy" id="930991"/>
    <lineage>
        <taxon>Eukaryota</taxon>
        <taxon>Fungi</taxon>
        <taxon>Dikarya</taxon>
        <taxon>Basidiomycota</taxon>
        <taxon>Agaricomycotina</taxon>
        <taxon>Agaricomycetes</taxon>
        <taxon>Agaricomycetidae</taxon>
        <taxon>Boletales</taxon>
        <taxon>Paxilineae</taxon>
        <taxon>Paxillaceae</taxon>
        <taxon>Paxillus</taxon>
    </lineage>
</organism>
<dbReference type="InParanoid" id="A0A0D0C6B0"/>
<accession>A0A0D0C6B0</accession>
<evidence type="ECO:0000313" key="1">
    <source>
        <dbReference type="EMBL" id="KIK78657.1"/>
    </source>
</evidence>
<keyword evidence="2" id="KW-1185">Reference proteome</keyword>
<evidence type="ECO:0000313" key="2">
    <source>
        <dbReference type="Proteomes" id="UP000054538"/>
    </source>
</evidence>
<reference evidence="1 2" key="1">
    <citation type="submission" date="2014-04" db="EMBL/GenBank/DDBJ databases">
        <authorList>
            <consortium name="DOE Joint Genome Institute"/>
            <person name="Kuo A."/>
            <person name="Kohler A."/>
            <person name="Jargeat P."/>
            <person name="Nagy L.G."/>
            <person name="Floudas D."/>
            <person name="Copeland A."/>
            <person name="Barry K.W."/>
            <person name="Cichocki N."/>
            <person name="Veneault-Fourrey C."/>
            <person name="LaButti K."/>
            <person name="Lindquist E.A."/>
            <person name="Lipzen A."/>
            <person name="Lundell T."/>
            <person name="Morin E."/>
            <person name="Murat C."/>
            <person name="Sun H."/>
            <person name="Tunlid A."/>
            <person name="Henrissat B."/>
            <person name="Grigoriev I.V."/>
            <person name="Hibbett D.S."/>
            <person name="Martin F."/>
            <person name="Nordberg H.P."/>
            <person name="Cantor M.N."/>
            <person name="Hua S.X."/>
        </authorList>
    </citation>
    <scope>NUCLEOTIDE SEQUENCE [LARGE SCALE GENOMIC DNA]</scope>
    <source>
        <strain evidence="1 2">Ve08.2h10</strain>
    </source>
</reference>
<dbReference type="Proteomes" id="UP000054538">
    <property type="component" value="Unassembled WGS sequence"/>
</dbReference>
<name>A0A0D0C6B0_9AGAM</name>
<sequence>MSCEVCNISQGIIRCKTCIGYHRWCKPCAVKVHKYLPFHWLEVWEGTKGFCYKDTSLCKLGFVWFLGHGGELCPSSDNWQDEAD</sequence>
<dbReference type="AlphaFoldDB" id="A0A0D0C6B0"/>
<protein>
    <submittedName>
        <fullName evidence="1">Uncharacterized protein</fullName>
    </submittedName>
</protein>
<dbReference type="EMBL" id="KN826520">
    <property type="protein sequence ID" value="KIK78657.1"/>
    <property type="molecule type" value="Genomic_DNA"/>
</dbReference>
<dbReference type="OrthoDB" id="3004525at2759"/>
<dbReference type="HOGENOM" id="CLU_161759_0_0_1"/>
<reference evidence="2" key="2">
    <citation type="submission" date="2015-01" db="EMBL/GenBank/DDBJ databases">
        <title>Evolutionary Origins and Diversification of the Mycorrhizal Mutualists.</title>
        <authorList>
            <consortium name="DOE Joint Genome Institute"/>
            <consortium name="Mycorrhizal Genomics Consortium"/>
            <person name="Kohler A."/>
            <person name="Kuo A."/>
            <person name="Nagy L.G."/>
            <person name="Floudas D."/>
            <person name="Copeland A."/>
            <person name="Barry K.W."/>
            <person name="Cichocki N."/>
            <person name="Veneault-Fourrey C."/>
            <person name="LaButti K."/>
            <person name="Lindquist E.A."/>
            <person name="Lipzen A."/>
            <person name="Lundell T."/>
            <person name="Morin E."/>
            <person name="Murat C."/>
            <person name="Riley R."/>
            <person name="Ohm R."/>
            <person name="Sun H."/>
            <person name="Tunlid A."/>
            <person name="Henrissat B."/>
            <person name="Grigoriev I.V."/>
            <person name="Hibbett D.S."/>
            <person name="Martin F."/>
        </authorList>
    </citation>
    <scope>NUCLEOTIDE SEQUENCE [LARGE SCALE GENOMIC DNA]</scope>
    <source>
        <strain evidence="2">Ve08.2h10</strain>
    </source>
</reference>
<gene>
    <name evidence="1" type="ORF">PAXRUDRAFT_52087</name>
</gene>
<feature type="non-terminal residue" evidence="1">
    <location>
        <position position="84"/>
    </location>
</feature>
<proteinExistence type="predicted"/>